<dbReference type="Pfam" id="PF05199">
    <property type="entry name" value="GMC_oxred_C"/>
    <property type="match status" value="1"/>
</dbReference>
<dbReference type="EMBL" id="QGGV01000002">
    <property type="protein sequence ID" value="PWK57590.1"/>
    <property type="molecule type" value="Genomic_DNA"/>
</dbReference>
<sequence>MTPLPDVTPAEGYATLGPGEAAILSAAVAVMWPADAAGPDGAALGVVRYVDRALAGAEQAARSTYTECLAALDHVAVSAHGSRFAELPADAQVTLLERLSRGELGIDAQRETSFFSILRRHLTEGLFADPVHGGNLDCGGWRSIGFPGVVLSHTAEDNLGASTDPGEGPIPSLKDVIGEPAPRAAPPKTSAENIDAADVVIVGGGGVGALVGPWLVQAGLKVVILEAGEHRKSDRKRPDELTYAYYCRAGFGEKFNSEVPTWCDGEGADPVPMPFSLGRMCNGVGGSLVHYGARLRRMHPHQFRMRSTLSDLGRLEGLDDDCTVADWPLDYDALEPHYEALEQLVGIAGADTHPFIPRRTGLPMPPAREFAVGAFFEKFARGRGLHPEPVPVGQNTVPYAGRPAMEYSPWGEGTGCPGAARWMPNDDLLPAALATGGLGLRTGARVLRIRTDSSGRASGVDFVDAQGRERIQVARAVILSAYTFENVRLMYLSGDSAHPDGLGNSSDQLGRHFMTKQFPSVYGSYPGQQFNRHTGPGAQGLVIEDFLTSDFLAASGLAGGGTLSVENQLLPIQIAREPLPPDTPNWGTEWKAHVRAWNERLAIRIQTDTLPYRDNRLTLDPLRHDTSGLGLPVVRATYRIRGHENRLYQRMIFEAEDLHRGLGAARVWPGPVFTGIGSCHDLGGCRMGEDPDVTVVSPDLEVHDTPGLYVMGGAVFPSCHAVNPTLTIWALCRMASQNLARRLT</sequence>
<comment type="caution">
    <text evidence="8">The sequence shown here is derived from an EMBL/GenBank/DDBJ whole genome shotgun (WGS) entry which is preliminary data.</text>
</comment>
<comment type="similarity">
    <text evidence="2">Belongs to the GMC oxidoreductase family.</text>
</comment>
<dbReference type="InterPro" id="IPR007867">
    <property type="entry name" value="GMC_OxRtase_C"/>
</dbReference>
<dbReference type="PANTHER" id="PTHR42784">
    <property type="entry name" value="PYRANOSE 2-OXIDASE"/>
    <property type="match status" value="1"/>
</dbReference>
<dbReference type="RefSeq" id="WP_109758188.1">
    <property type="nucleotide sequence ID" value="NZ_CP034588.1"/>
</dbReference>
<feature type="domain" description="Glucose-methanol-choline oxidoreductase N-terminal" evidence="6">
    <location>
        <begin position="414"/>
        <end position="500"/>
    </location>
</feature>
<keyword evidence="5" id="KW-0560">Oxidoreductase</keyword>
<proteinExistence type="inferred from homology"/>
<evidence type="ECO:0000256" key="1">
    <source>
        <dbReference type="ARBA" id="ARBA00001974"/>
    </source>
</evidence>
<dbReference type="Gene3D" id="3.50.50.60">
    <property type="entry name" value="FAD/NAD(P)-binding domain"/>
    <property type="match status" value="2"/>
</dbReference>
<dbReference type="KEGG" id="salo:EF888_12995"/>
<dbReference type="Proteomes" id="UP000245390">
    <property type="component" value="Unassembled WGS sequence"/>
</dbReference>
<keyword evidence="3" id="KW-0285">Flavoprotein</keyword>
<protein>
    <submittedName>
        <fullName evidence="8">Gluconate 2-dehydrogenase alpha chain</fullName>
    </submittedName>
</protein>
<dbReference type="PANTHER" id="PTHR42784:SF1">
    <property type="entry name" value="PYRANOSE 2-OXIDASE"/>
    <property type="match status" value="1"/>
</dbReference>
<dbReference type="InterPro" id="IPR027056">
    <property type="entry name" value="Gluconate_2DH_su3"/>
</dbReference>
<organism evidence="8 9">
    <name type="scientific">Silicimonas algicola</name>
    <dbReference type="NCBI Taxonomy" id="1826607"/>
    <lineage>
        <taxon>Bacteria</taxon>
        <taxon>Pseudomonadati</taxon>
        <taxon>Pseudomonadota</taxon>
        <taxon>Alphaproteobacteria</taxon>
        <taxon>Rhodobacterales</taxon>
        <taxon>Paracoccaceae</taxon>
    </lineage>
</organism>
<evidence type="ECO:0000259" key="7">
    <source>
        <dbReference type="Pfam" id="PF05199"/>
    </source>
</evidence>
<evidence type="ECO:0000256" key="2">
    <source>
        <dbReference type="ARBA" id="ARBA00010790"/>
    </source>
</evidence>
<dbReference type="GO" id="GO:0016614">
    <property type="term" value="F:oxidoreductase activity, acting on CH-OH group of donors"/>
    <property type="evidence" value="ECO:0007669"/>
    <property type="project" value="InterPro"/>
</dbReference>
<evidence type="ECO:0000259" key="6">
    <source>
        <dbReference type="Pfam" id="PF00732"/>
    </source>
</evidence>
<keyword evidence="9" id="KW-1185">Reference proteome</keyword>
<evidence type="ECO:0000313" key="8">
    <source>
        <dbReference type="EMBL" id="PWK57590.1"/>
    </source>
</evidence>
<reference evidence="8 9" key="1">
    <citation type="submission" date="2018-05" db="EMBL/GenBank/DDBJ databases">
        <title>Genomic Encyclopedia of Type Strains, Phase IV (KMG-IV): sequencing the most valuable type-strain genomes for metagenomic binning, comparative biology and taxonomic classification.</title>
        <authorList>
            <person name="Goeker M."/>
        </authorList>
    </citation>
    <scope>NUCLEOTIDE SEQUENCE [LARGE SCALE GENOMIC DNA]</scope>
    <source>
        <strain evidence="8 9">DSM 103371</strain>
    </source>
</reference>
<evidence type="ECO:0000256" key="4">
    <source>
        <dbReference type="ARBA" id="ARBA00022827"/>
    </source>
</evidence>
<dbReference type="Pfam" id="PF13618">
    <property type="entry name" value="Gluconate_2-dh3"/>
    <property type="match status" value="1"/>
</dbReference>
<evidence type="ECO:0000256" key="3">
    <source>
        <dbReference type="ARBA" id="ARBA00022630"/>
    </source>
</evidence>
<evidence type="ECO:0000256" key="5">
    <source>
        <dbReference type="ARBA" id="ARBA00023002"/>
    </source>
</evidence>
<comment type="cofactor">
    <cofactor evidence="1">
        <name>FAD</name>
        <dbReference type="ChEBI" id="CHEBI:57692"/>
    </cofactor>
</comment>
<dbReference type="InterPro" id="IPR036188">
    <property type="entry name" value="FAD/NAD-bd_sf"/>
</dbReference>
<evidence type="ECO:0000313" key="9">
    <source>
        <dbReference type="Proteomes" id="UP000245390"/>
    </source>
</evidence>
<gene>
    <name evidence="8" type="ORF">C8D95_102235</name>
</gene>
<dbReference type="OrthoDB" id="9798604at2"/>
<dbReference type="GO" id="GO:0050660">
    <property type="term" value="F:flavin adenine dinucleotide binding"/>
    <property type="evidence" value="ECO:0007669"/>
    <property type="project" value="InterPro"/>
</dbReference>
<feature type="domain" description="Glucose-methanol-choline oxidoreductase C-terminal" evidence="7">
    <location>
        <begin position="611"/>
        <end position="731"/>
    </location>
</feature>
<name>A0A316GDY3_9RHOB</name>
<dbReference type="Pfam" id="PF00732">
    <property type="entry name" value="GMC_oxred_N"/>
    <property type="match status" value="1"/>
</dbReference>
<dbReference type="AlphaFoldDB" id="A0A316GDY3"/>
<accession>A0A316GDY3</accession>
<keyword evidence="4" id="KW-0274">FAD</keyword>
<dbReference type="SUPFAM" id="SSF51905">
    <property type="entry name" value="FAD/NAD(P)-binding domain"/>
    <property type="match status" value="1"/>
</dbReference>
<dbReference type="InterPro" id="IPR000172">
    <property type="entry name" value="GMC_OxRdtase_N"/>
</dbReference>
<dbReference type="InterPro" id="IPR051473">
    <property type="entry name" value="P2Ox-like"/>
</dbReference>